<dbReference type="AlphaFoldDB" id="A0A7W5Z102"/>
<organism evidence="1 2">
    <name type="scientific">Pseudochelatococcus contaminans</name>
    <dbReference type="NCBI Taxonomy" id="1538103"/>
    <lineage>
        <taxon>Bacteria</taxon>
        <taxon>Pseudomonadati</taxon>
        <taxon>Pseudomonadota</taxon>
        <taxon>Alphaproteobacteria</taxon>
        <taxon>Hyphomicrobiales</taxon>
        <taxon>Chelatococcaceae</taxon>
        <taxon>Pseudochelatococcus</taxon>
    </lineage>
</organism>
<proteinExistence type="predicted"/>
<dbReference type="EMBL" id="JACICC010000001">
    <property type="protein sequence ID" value="MBB3808016.1"/>
    <property type="molecule type" value="Genomic_DNA"/>
</dbReference>
<sequence length="487" mass="53402">MAIYQSSYLNYNAIVRDLPKAIERKAAEPVVARDIARFTEAAGTIQSVDDLFKDDRTYTFAVKAYGMDELAYARALMRRIISEGTGTDSYASKMSDSRYLELAGAFQVTDGGVAPPVLHASSLSVTQRYRDNLDNIDKRITDNVDSRVLDYRIEMEGIDNFDTLLKSDTALTFALEAFGLDQQIFQLDAVRKVVTNEVAARAAGASGAYISGLEDIGITDAEGRYNFGRFFDAFVASTGEEGLESVIVNYRMAAPGLGEKLKERADADVDAFYEGLDEIKTADDLTKNVQVLSIGLRAFDLENLIGKETAIVAALKGDTRALSFSNAKERENFESFKAVFAFESDGTPTVAPLVRDVEKTVQAYIRQTLELDIGNEDNNVRLALNFQRRAADIKSPYDILADEALAAVIRTAYGIPAETATADVDAQARLITSQLDIEDFQDPAKVEKLIRRFLLLADVEAGANSPLLSLFQETGAVDIGELLLQSK</sequence>
<evidence type="ECO:0000313" key="2">
    <source>
        <dbReference type="Proteomes" id="UP000537592"/>
    </source>
</evidence>
<dbReference type="Pfam" id="PF06748">
    <property type="entry name" value="DUF1217"/>
    <property type="match status" value="2"/>
</dbReference>
<dbReference type="InterPro" id="IPR010626">
    <property type="entry name" value="DUF1217"/>
</dbReference>
<comment type="caution">
    <text evidence="1">The sequence shown here is derived from an EMBL/GenBank/DDBJ whole genome shotgun (WGS) entry which is preliminary data.</text>
</comment>
<dbReference type="RefSeq" id="WP_183750068.1">
    <property type="nucleotide sequence ID" value="NZ_JACICC010000001.1"/>
</dbReference>
<name>A0A7W5Z102_9HYPH</name>
<gene>
    <name evidence="1" type="ORF">FHS81_000070</name>
</gene>
<evidence type="ECO:0000313" key="1">
    <source>
        <dbReference type="EMBL" id="MBB3808016.1"/>
    </source>
</evidence>
<dbReference type="SUPFAM" id="SSF158837">
    <property type="entry name" value="AGR C 984p-like"/>
    <property type="match status" value="3"/>
</dbReference>
<reference evidence="1 2" key="1">
    <citation type="submission" date="2020-08" db="EMBL/GenBank/DDBJ databases">
        <title>Genomic Encyclopedia of Type Strains, Phase IV (KMG-IV): sequencing the most valuable type-strain genomes for metagenomic binning, comparative biology and taxonomic classification.</title>
        <authorList>
            <person name="Goeker M."/>
        </authorList>
    </citation>
    <scope>NUCLEOTIDE SEQUENCE [LARGE SCALE GENOMIC DNA]</scope>
    <source>
        <strain evidence="1 2">DSM 28760</strain>
    </source>
</reference>
<dbReference type="Proteomes" id="UP000537592">
    <property type="component" value="Unassembled WGS sequence"/>
</dbReference>
<protein>
    <submittedName>
        <fullName evidence="1">Uncharacterized protein</fullName>
    </submittedName>
</protein>
<keyword evidence="2" id="KW-1185">Reference proteome</keyword>
<accession>A0A7W5Z102</accession>
<dbReference type="InterPro" id="IPR023157">
    <property type="entry name" value="AGR-C-984p-like_sf"/>
</dbReference>
<dbReference type="Gene3D" id="1.10.3700.10">
    <property type="entry name" value="AGR C 984p-like"/>
    <property type="match status" value="2"/>
</dbReference>